<feature type="compositionally biased region" description="Basic and acidic residues" evidence="1">
    <location>
        <begin position="142"/>
        <end position="152"/>
    </location>
</feature>
<dbReference type="InterPro" id="IPR001584">
    <property type="entry name" value="Integrase_cat-core"/>
</dbReference>
<proteinExistence type="predicted"/>
<evidence type="ECO:0000259" key="2">
    <source>
        <dbReference type="PROSITE" id="PS50879"/>
    </source>
</evidence>
<dbReference type="Pfam" id="PF00665">
    <property type="entry name" value="rve"/>
    <property type="match status" value="1"/>
</dbReference>
<dbReference type="GO" id="GO:0004523">
    <property type="term" value="F:RNA-DNA hybrid ribonuclease activity"/>
    <property type="evidence" value="ECO:0007669"/>
    <property type="project" value="InterPro"/>
</dbReference>
<keyword evidence="4" id="KW-0808">Transferase</keyword>
<dbReference type="Pfam" id="PF13456">
    <property type="entry name" value="RVT_3"/>
    <property type="match status" value="2"/>
</dbReference>
<evidence type="ECO:0000256" key="1">
    <source>
        <dbReference type="SAM" id="MobiDB-lite"/>
    </source>
</evidence>
<dbReference type="InterPro" id="IPR041577">
    <property type="entry name" value="RT_RNaseH_2"/>
</dbReference>
<name>A0A6L2P7Q6_TANCI</name>
<dbReference type="GO" id="GO:0003676">
    <property type="term" value="F:nucleic acid binding"/>
    <property type="evidence" value="ECO:0007669"/>
    <property type="project" value="InterPro"/>
</dbReference>
<dbReference type="PANTHER" id="PTHR48475">
    <property type="entry name" value="RIBONUCLEASE H"/>
    <property type="match status" value="1"/>
</dbReference>
<comment type="caution">
    <text evidence="4">The sequence shown here is derived from an EMBL/GenBank/DDBJ whole genome shotgun (WGS) entry which is preliminary data.</text>
</comment>
<dbReference type="GO" id="GO:0003964">
    <property type="term" value="F:RNA-directed DNA polymerase activity"/>
    <property type="evidence" value="ECO:0007669"/>
    <property type="project" value="UniProtKB-KW"/>
</dbReference>
<dbReference type="FunFam" id="3.10.10.10:FF:000003">
    <property type="entry name" value="Retrovirus-related Pol polyprotein from transposon 297-like Protein"/>
    <property type="match status" value="1"/>
</dbReference>
<dbReference type="SUPFAM" id="SSF53098">
    <property type="entry name" value="Ribonuclease H-like"/>
    <property type="match status" value="3"/>
</dbReference>
<dbReference type="InterPro" id="IPR043128">
    <property type="entry name" value="Rev_trsase/Diguanyl_cyclase"/>
</dbReference>
<reference evidence="4" key="1">
    <citation type="journal article" date="2019" name="Sci. Rep.">
        <title>Draft genome of Tanacetum cinerariifolium, the natural source of mosquito coil.</title>
        <authorList>
            <person name="Yamashiro T."/>
            <person name="Shiraishi A."/>
            <person name="Satake H."/>
            <person name="Nakayama K."/>
        </authorList>
    </citation>
    <scope>NUCLEOTIDE SEQUENCE</scope>
</reference>
<evidence type="ECO:0000259" key="3">
    <source>
        <dbReference type="PROSITE" id="PS50994"/>
    </source>
</evidence>
<dbReference type="PROSITE" id="PS50879">
    <property type="entry name" value="RNASE_H_1"/>
    <property type="match status" value="1"/>
</dbReference>
<dbReference type="CDD" id="cd09279">
    <property type="entry name" value="RNase_HI_like"/>
    <property type="match status" value="2"/>
</dbReference>
<dbReference type="Gene3D" id="3.10.10.10">
    <property type="entry name" value="HIV Type 1 Reverse Transcriptase, subunit A, domain 1"/>
    <property type="match status" value="3"/>
</dbReference>
<dbReference type="PROSITE" id="PS50994">
    <property type="entry name" value="INTEGRASE"/>
    <property type="match status" value="1"/>
</dbReference>
<feature type="region of interest" description="Disordered" evidence="1">
    <location>
        <begin position="1"/>
        <end position="22"/>
    </location>
</feature>
<feature type="compositionally biased region" description="Basic and acidic residues" evidence="1">
    <location>
        <begin position="60"/>
        <end position="76"/>
    </location>
</feature>
<feature type="compositionally biased region" description="Polar residues" evidence="1">
    <location>
        <begin position="1"/>
        <end position="15"/>
    </location>
</feature>
<dbReference type="SUPFAM" id="SSF56672">
    <property type="entry name" value="DNA/RNA polymerases"/>
    <property type="match status" value="2"/>
</dbReference>
<dbReference type="InterPro" id="IPR005162">
    <property type="entry name" value="Retrotrans_gag_dom"/>
</dbReference>
<dbReference type="Gene3D" id="3.30.420.10">
    <property type="entry name" value="Ribonuclease H-like superfamily/Ribonuclease H"/>
    <property type="match status" value="3"/>
</dbReference>
<keyword evidence="4" id="KW-0548">Nucleotidyltransferase</keyword>
<keyword evidence="4" id="KW-0695">RNA-directed DNA polymerase</keyword>
<evidence type="ECO:0000313" key="4">
    <source>
        <dbReference type="EMBL" id="GEU93125.1"/>
    </source>
</evidence>
<dbReference type="Pfam" id="PF00078">
    <property type="entry name" value="RVT_1"/>
    <property type="match status" value="2"/>
</dbReference>
<dbReference type="InterPro" id="IPR036397">
    <property type="entry name" value="RNaseH_sf"/>
</dbReference>
<feature type="domain" description="RNase H type-1" evidence="2">
    <location>
        <begin position="1353"/>
        <end position="1482"/>
    </location>
</feature>
<organism evidence="4">
    <name type="scientific">Tanacetum cinerariifolium</name>
    <name type="common">Dalmatian daisy</name>
    <name type="synonym">Chrysanthemum cinerariifolium</name>
    <dbReference type="NCBI Taxonomy" id="118510"/>
    <lineage>
        <taxon>Eukaryota</taxon>
        <taxon>Viridiplantae</taxon>
        <taxon>Streptophyta</taxon>
        <taxon>Embryophyta</taxon>
        <taxon>Tracheophyta</taxon>
        <taxon>Spermatophyta</taxon>
        <taxon>Magnoliopsida</taxon>
        <taxon>eudicotyledons</taxon>
        <taxon>Gunneridae</taxon>
        <taxon>Pentapetalae</taxon>
        <taxon>asterids</taxon>
        <taxon>campanulids</taxon>
        <taxon>Asterales</taxon>
        <taxon>Asteraceae</taxon>
        <taxon>Asteroideae</taxon>
        <taxon>Anthemideae</taxon>
        <taxon>Anthemidinae</taxon>
        <taxon>Tanacetum</taxon>
    </lineage>
</organism>
<protein>
    <submittedName>
        <fullName evidence="4">Reverse transcriptase domain-containing protein</fullName>
    </submittedName>
</protein>
<feature type="region of interest" description="Disordered" evidence="1">
    <location>
        <begin position="60"/>
        <end position="173"/>
    </location>
</feature>
<feature type="compositionally biased region" description="Basic and acidic residues" evidence="1">
    <location>
        <begin position="84"/>
        <end position="110"/>
    </location>
</feature>
<dbReference type="Gene3D" id="3.30.70.270">
    <property type="match status" value="2"/>
</dbReference>
<gene>
    <name evidence="4" type="ORF">Tci_065103</name>
</gene>
<accession>A0A6L2P7Q6</accession>
<dbReference type="InterPro" id="IPR012337">
    <property type="entry name" value="RNaseH-like_sf"/>
</dbReference>
<sequence>MANTTSLVTTVTKPATNPGDADTIPRVNIQEFCAEYYEDILPIIMEKVRHDRRKDVHTRLDFREGPRERTREDSHHSSARARATKPERVKVQDRLRYGDRHETDSRDPPRGRSHARGLNTSREDHPKDRERFRSVGESYDDSFSHSYRDGNRSRHMKRRRDNKSPLSSGSKVIPATGDSYKDLKAAFLAYFMQQKKYVKDPVEIHNIKQKDEETVEDFMERFKVETGRMKGAPECMRISEFMHGVNNPNLTKRLNEHVPKTMEEMMITTTAFIRGEAAAASKKKGHASWKAHDQSKRQNSDKRTSKEILAAEAGKFQTPPPILTPVEKRSSNKFCDFHNDKGHSTNECMQLKKQIEELVRAGKLSHLIKEIKHGWDQSKTEKKETTAKDKPTAIYRIQSWQRKTRQKVTQSFERVKEITFPPLAASSGTEGSLVIEAEMGGHMIHRMYVDGGSSMEILYEHCFNRLRPEIKSQMVPATTSLTGFSGETIWRLGHMVLIPTECTSVITSSAVSMKERMRPANFKVALHPDFPDQEVAIGGTLSDKGRTELETPAIREGYSPVRQKKRGQAPERAKAIQAEAQKLVEAGIMREFYYHDWLSNLVMVKKHDGSWRMCVDFTDLNKACYHQIQLAEPDEEKTAFHTGQGVYCYTKMPFGLKNAGATYQRLMDKAFESQIGRNIEVYVDNLVVKSHTEDEMMRDIEETFRTLRKVNMKLNPKKCSFGLAEGIFLGYVTAEAEQAFKQLKQHLSELPILVAPKPKKEMIIYLSAIHGAISAVLMTERGAVQTSIYFISRALQGPELNYSLMEKLVLSLVFAAKRLRWYFQAHPITVVIDQPIKQVMSRPDVAGRLQKWSIMLGEHNITYRPRTSVKGHILADFLIEMPGENPQAASAAEIQQEPWMLFMDGSSCVDGSGARLILTNPGGIEFTYALRFQFAASNNEVEYEALIAGLRIAAQMGVKDVHVSVDSKLVANQVLGTYVAKEDNMVKYLEIVKSLVSRFTTFLISQVPRSKNKKADALSKIASTSFAHLSKQVLVEILKDKSIKEKEVATVIEEDGPAWMTPIVDYLNKGTLPGDKKEARKLCLKARQYELMEETLYRRSEGGGDNHRRTGKHELDGPEVDCYPLPEIDWKVESLCGYPFKCFLDAYKGYHQIQLTPADEENIAFHTGQGVYCYTKMPFGLKNAGATYQRLMDKAFESQMGRNIEVYVDDLVVKSHTEAKMVRDIEETFQILHKINMKLNPKKCSFGLAEGVFLGLKKCIKKSDFHWTAEAEQAFQQLKQHLSDLPLLAAPKPQEELIMYLSATHGAISASIMLGEHNITYKPRTSIKGQILADFLNKMPGNASQGVSVGVTQKEPWTLFTDGSSCVDGLGAWLILTNPEGVEFTYALRFQFAASNNEAEYEALIAGLRIAMQMGVKNVQANVDSKLVANQVLGTYVAKEDNMIKYLEIAKGLVSGFKTFSISQVPRSRNKKADALSKIASTSFAHLSKQVLVQVLETKSITGKEVTAVIEEEGTFLEGPGKVKFLIAAMDYFTKWIEAKAVATITGGQVKKFVWDNIVCRFGISGEIISDNGKQFADNPFKDWCDKLNITQRFASVRHPQSNGLVERANRSLGEVIPAEIEMPTYRTTAVDVVNNDEELRLNLDLLEERRELAAMSEAKSKSKMMKYYNSRVRGVAFKPGDFVYRSNDANHTVADGKLGPKWEDPYEVTDALGNEAYKLRYTDGTVLSRTQPYHSLSGLARLYQIKTNMAICQGKDLVNHLARVHDVTFKPSDFVYRSNDASHAVADGKLGPKWEGPCEVTEALGNGAYKLRSMDKTILLRT</sequence>
<feature type="compositionally biased region" description="Basic and acidic residues" evidence="1">
    <location>
        <begin position="290"/>
        <end position="304"/>
    </location>
</feature>
<dbReference type="Pfam" id="PF17919">
    <property type="entry name" value="RT_RNaseH_2"/>
    <property type="match status" value="1"/>
</dbReference>
<feature type="domain" description="Integrase catalytic" evidence="3">
    <location>
        <begin position="1498"/>
        <end position="1668"/>
    </location>
</feature>
<dbReference type="InterPro" id="IPR000477">
    <property type="entry name" value="RT_dom"/>
</dbReference>
<dbReference type="PANTHER" id="PTHR48475:SF2">
    <property type="entry name" value="RIBONUCLEASE H"/>
    <property type="match status" value="1"/>
</dbReference>
<feature type="region of interest" description="Disordered" evidence="1">
    <location>
        <begin position="283"/>
        <end position="304"/>
    </location>
</feature>
<dbReference type="EMBL" id="BKCJ010010783">
    <property type="protein sequence ID" value="GEU93125.1"/>
    <property type="molecule type" value="Genomic_DNA"/>
</dbReference>
<dbReference type="CDD" id="cd01647">
    <property type="entry name" value="RT_LTR"/>
    <property type="match status" value="2"/>
</dbReference>
<dbReference type="InterPro" id="IPR002156">
    <property type="entry name" value="RNaseH_domain"/>
</dbReference>
<dbReference type="InterPro" id="IPR043502">
    <property type="entry name" value="DNA/RNA_pol_sf"/>
</dbReference>
<dbReference type="GO" id="GO:0015074">
    <property type="term" value="P:DNA integration"/>
    <property type="evidence" value="ECO:0007669"/>
    <property type="project" value="InterPro"/>
</dbReference>
<dbReference type="Pfam" id="PF03732">
    <property type="entry name" value="Retrotrans_gag"/>
    <property type="match status" value="1"/>
</dbReference>
<feature type="compositionally biased region" description="Basic and acidic residues" evidence="1">
    <location>
        <begin position="121"/>
        <end position="134"/>
    </location>
</feature>